<evidence type="ECO:0000256" key="7">
    <source>
        <dbReference type="ARBA" id="ARBA00049119"/>
    </source>
</evidence>
<keyword evidence="6 9" id="KW-0472">Membrane</keyword>
<dbReference type="Pfam" id="PF00083">
    <property type="entry name" value="Sugar_tr"/>
    <property type="match status" value="1"/>
</dbReference>
<dbReference type="SUPFAM" id="SSF103473">
    <property type="entry name" value="MFS general substrate transporter"/>
    <property type="match status" value="1"/>
</dbReference>
<feature type="transmembrane region" description="Helical" evidence="9">
    <location>
        <begin position="72"/>
        <end position="89"/>
    </location>
</feature>
<feature type="transmembrane region" description="Helical" evidence="9">
    <location>
        <begin position="467"/>
        <end position="488"/>
    </location>
</feature>
<proteinExistence type="inferred from homology"/>
<dbReference type="InterPro" id="IPR003663">
    <property type="entry name" value="Sugar/inositol_transpt"/>
</dbReference>
<gene>
    <name evidence="11" type="primary">MAL11_3</name>
    <name evidence="11" type="ORF">LOC62_01G001685</name>
</gene>
<dbReference type="GO" id="GO:0016020">
    <property type="term" value="C:membrane"/>
    <property type="evidence" value="ECO:0007669"/>
    <property type="project" value="UniProtKB-SubCell"/>
</dbReference>
<dbReference type="NCBIfam" id="TIGR00879">
    <property type="entry name" value="SP"/>
    <property type="match status" value="1"/>
</dbReference>
<evidence type="ECO:0000256" key="1">
    <source>
        <dbReference type="ARBA" id="ARBA00004141"/>
    </source>
</evidence>
<evidence type="ECO:0000256" key="8">
    <source>
        <dbReference type="RuleBase" id="RU003346"/>
    </source>
</evidence>
<dbReference type="AlphaFoldDB" id="A0AAF1BFJ1"/>
<sequence>MLSTGPDNMASYTPSDEKTHFDHVEVTKSPGSGPTVDTIDLDHLADASDYTHAVRKATEREHALSFREAARAYPWAFFWSIAISFTIIMDGYDTYLLSQFYAYPSFAKKYGEFNPAQNDYNVPANTMVMLANLNMFGSCIGLFGMSLVTERFGHRKVIMMGLAMLVATNFLTFFAPNIKWLTAGVCLSGIPQGLFGILGSAYASEVAPLALRGFLTSFVNICWVIGQFVAGGLLAGLVNIPSEWSFRIPFGLQWVWCVPVFFLTLWAPDSPWWCVRKGNMAGAERSVKKLSPKSTHSETRELLAMYQHTTAMEMADRVGTTVLDCFKGVDRRRTEIACMVLAAQPLSGELFAYGSTYFFRQAGLSADNTYKLNFGSTAVAFVGTVFSWILAIWFGRRTLIIAGFVLMGLELLIIGILHYFNSAQSVVWTQAALTVLWLGTYSATLGPQSFGLAAEVSATKLRAPTIALARLWYTICCIIGVSFQPYLINATALNLKGRTGFVWFGFCVLTLIWCIFRLPETKGLTYAELDILFERRTPAWKFKSTKVDVIEETTRDAGSDSA</sequence>
<accession>A0AAF1BFJ1</accession>
<feature type="transmembrane region" description="Helical" evidence="9">
    <location>
        <begin position="127"/>
        <end position="145"/>
    </location>
</feature>
<dbReference type="PANTHER" id="PTHR48022">
    <property type="entry name" value="PLASTIDIC GLUCOSE TRANSPORTER 4"/>
    <property type="match status" value="1"/>
</dbReference>
<feature type="transmembrane region" description="Helical" evidence="9">
    <location>
        <begin position="426"/>
        <end position="446"/>
    </location>
</feature>
<dbReference type="InterPro" id="IPR005828">
    <property type="entry name" value="MFS_sugar_transport-like"/>
</dbReference>
<dbReference type="PANTHER" id="PTHR48022:SF83">
    <property type="entry name" value="MAJOR FACILITATOR SUPERFAMILY (MFS) PROFILE DOMAIN-CONTAINING PROTEIN"/>
    <property type="match status" value="1"/>
</dbReference>
<reference evidence="11" key="1">
    <citation type="submission" date="2023-10" db="EMBL/GenBank/DDBJ databases">
        <authorList>
            <person name="Noh H."/>
        </authorList>
    </citation>
    <scope>NUCLEOTIDE SEQUENCE</scope>
    <source>
        <strain evidence="11">DUCC4014</strain>
    </source>
</reference>
<evidence type="ECO:0000256" key="6">
    <source>
        <dbReference type="ARBA" id="ARBA00023136"/>
    </source>
</evidence>
<dbReference type="InterPro" id="IPR020846">
    <property type="entry name" value="MFS_dom"/>
</dbReference>
<name>A0AAF1BFJ1_9TREE</name>
<evidence type="ECO:0000259" key="10">
    <source>
        <dbReference type="PROSITE" id="PS50850"/>
    </source>
</evidence>
<evidence type="ECO:0000256" key="5">
    <source>
        <dbReference type="ARBA" id="ARBA00022989"/>
    </source>
</evidence>
<feature type="transmembrane region" description="Helical" evidence="9">
    <location>
        <begin position="157"/>
        <end position="175"/>
    </location>
</feature>
<keyword evidence="3 8" id="KW-0813">Transport</keyword>
<feature type="transmembrane region" description="Helical" evidence="9">
    <location>
        <begin position="250"/>
        <end position="267"/>
    </location>
</feature>
<keyword evidence="4 9" id="KW-0812">Transmembrane</keyword>
<feature type="domain" description="Major facilitator superfamily (MFS) profile" evidence="10">
    <location>
        <begin position="79"/>
        <end position="522"/>
    </location>
</feature>
<comment type="similarity">
    <text evidence="2 8">Belongs to the major facilitator superfamily. Sugar transporter (TC 2.A.1.1) family.</text>
</comment>
<comment type="subcellular location">
    <subcellularLocation>
        <location evidence="1">Membrane</location>
        <topology evidence="1">Multi-pass membrane protein</topology>
    </subcellularLocation>
</comment>
<dbReference type="PROSITE" id="PS00217">
    <property type="entry name" value="SUGAR_TRANSPORT_2"/>
    <property type="match status" value="1"/>
</dbReference>
<dbReference type="PROSITE" id="PS50850">
    <property type="entry name" value="MFS"/>
    <property type="match status" value="1"/>
</dbReference>
<organism evidence="11 12">
    <name type="scientific">Vanrija pseudolonga</name>
    <dbReference type="NCBI Taxonomy" id="143232"/>
    <lineage>
        <taxon>Eukaryota</taxon>
        <taxon>Fungi</taxon>
        <taxon>Dikarya</taxon>
        <taxon>Basidiomycota</taxon>
        <taxon>Agaricomycotina</taxon>
        <taxon>Tremellomycetes</taxon>
        <taxon>Trichosporonales</taxon>
        <taxon>Trichosporonaceae</taxon>
        <taxon>Vanrija</taxon>
    </lineage>
</organism>
<dbReference type="GO" id="GO:0005351">
    <property type="term" value="F:carbohydrate:proton symporter activity"/>
    <property type="evidence" value="ECO:0007669"/>
    <property type="project" value="TreeGrafter"/>
</dbReference>
<dbReference type="EMBL" id="CP086714">
    <property type="protein sequence ID" value="WOO78131.1"/>
    <property type="molecule type" value="Genomic_DNA"/>
</dbReference>
<evidence type="ECO:0000256" key="3">
    <source>
        <dbReference type="ARBA" id="ARBA00022448"/>
    </source>
</evidence>
<feature type="transmembrane region" description="Helical" evidence="9">
    <location>
        <begin position="399"/>
        <end position="420"/>
    </location>
</feature>
<evidence type="ECO:0000313" key="11">
    <source>
        <dbReference type="EMBL" id="WOO78131.1"/>
    </source>
</evidence>
<dbReference type="InterPro" id="IPR036259">
    <property type="entry name" value="MFS_trans_sf"/>
</dbReference>
<evidence type="ECO:0000256" key="9">
    <source>
        <dbReference type="SAM" id="Phobius"/>
    </source>
</evidence>
<feature type="transmembrane region" description="Helical" evidence="9">
    <location>
        <begin position="374"/>
        <end position="394"/>
    </location>
</feature>
<dbReference type="RefSeq" id="XP_062624163.1">
    <property type="nucleotide sequence ID" value="XM_062768182.1"/>
</dbReference>
<dbReference type="FunFam" id="1.20.1250.20:FF:000078">
    <property type="entry name" value="MFS maltose transporter, putative"/>
    <property type="match status" value="1"/>
</dbReference>
<dbReference type="GeneID" id="87804940"/>
<feature type="transmembrane region" description="Helical" evidence="9">
    <location>
        <begin position="500"/>
        <end position="518"/>
    </location>
</feature>
<keyword evidence="5 9" id="KW-1133">Transmembrane helix</keyword>
<feature type="transmembrane region" description="Helical" evidence="9">
    <location>
        <begin position="214"/>
        <end position="238"/>
    </location>
</feature>
<dbReference type="InterPro" id="IPR050360">
    <property type="entry name" value="MFS_Sugar_Transporters"/>
</dbReference>
<keyword evidence="12" id="KW-1185">Reference proteome</keyword>
<evidence type="ECO:0000256" key="4">
    <source>
        <dbReference type="ARBA" id="ARBA00022692"/>
    </source>
</evidence>
<dbReference type="InterPro" id="IPR005829">
    <property type="entry name" value="Sugar_transporter_CS"/>
</dbReference>
<comment type="catalytic activity">
    <reaction evidence="7">
        <text>myo-inositol(out) + H(+)(out) = myo-inositol(in) + H(+)(in)</text>
        <dbReference type="Rhea" id="RHEA:60364"/>
        <dbReference type="ChEBI" id="CHEBI:15378"/>
        <dbReference type="ChEBI" id="CHEBI:17268"/>
    </reaction>
</comment>
<feature type="transmembrane region" description="Helical" evidence="9">
    <location>
        <begin position="336"/>
        <end position="354"/>
    </location>
</feature>
<feature type="transmembrane region" description="Helical" evidence="9">
    <location>
        <begin position="181"/>
        <end position="202"/>
    </location>
</feature>
<dbReference type="Gene3D" id="1.20.1250.20">
    <property type="entry name" value="MFS general substrate transporter like domains"/>
    <property type="match status" value="1"/>
</dbReference>
<dbReference type="Proteomes" id="UP000827549">
    <property type="component" value="Chromosome 1"/>
</dbReference>
<protein>
    <submittedName>
        <fullName evidence="11">General alpha-glucoside permease</fullName>
    </submittedName>
</protein>
<evidence type="ECO:0000256" key="2">
    <source>
        <dbReference type="ARBA" id="ARBA00010992"/>
    </source>
</evidence>
<evidence type="ECO:0000313" key="12">
    <source>
        <dbReference type="Proteomes" id="UP000827549"/>
    </source>
</evidence>